<accession>A0A239VFD2</accession>
<sequence>MTWPVPARALRACGVASSTTFMALFMHAFAGGGVPPVLVVVVTWLCGFLIAMPLVGRWRAWWSVAVPVLVGQFAFHLFFELGALVGAAQEAGTAAGKGYAASAWMKAADLHALCALTRSGSDAAALRGQLHHGAVVSSSGDVWGVMSLSPLMVAGHVFAAAVCVVLVRSGEELLIRLLELGGTVLDALRPVLCVACPVLMPAAVRVAVGSAAVKAVMLREYLAACLVRRGPPICV</sequence>
<keyword evidence="1" id="KW-1133">Transmembrane helix</keyword>
<gene>
    <name evidence="2" type="ORF">SAMEA4475696_01080</name>
</gene>
<organism evidence="2 3">
    <name type="scientific">Dermatophilus congolensis</name>
    <dbReference type="NCBI Taxonomy" id="1863"/>
    <lineage>
        <taxon>Bacteria</taxon>
        <taxon>Bacillati</taxon>
        <taxon>Actinomycetota</taxon>
        <taxon>Actinomycetes</taxon>
        <taxon>Micrococcales</taxon>
        <taxon>Dermatophilaceae</taxon>
        <taxon>Dermatophilus</taxon>
    </lineage>
</organism>
<dbReference type="KEGG" id="dco:SAMEA4475696_1080"/>
<keyword evidence="3" id="KW-1185">Reference proteome</keyword>
<evidence type="ECO:0000256" key="1">
    <source>
        <dbReference type="SAM" id="Phobius"/>
    </source>
</evidence>
<feature type="transmembrane region" description="Helical" evidence="1">
    <location>
        <begin position="36"/>
        <end position="55"/>
    </location>
</feature>
<keyword evidence="1" id="KW-0472">Membrane</keyword>
<dbReference type="GeneID" id="63460582"/>
<proteinExistence type="predicted"/>
<dbReference type="STRING" id="1121387.GCA_000429885_01008"/>
<dbReference type="EMBL" id="LT906453">
    <property type="protein sequence ID" value="SNV20710.1"/>
    <property type="molecule type" value="Genomic_DNA"/>
</dbReference>
<dbReference type="AlphaFoldDB" id="A0A239VFD2"/>
<feature type="transmembrane region" description="Helical" evidence="1">
    <location>
        <begin position="12"/>
        <end position="30"/>
    </location>
</feature>
<feature type="transmembrane region" description="Helical" evidence="1">
    <location>
        <begin position="142"/>
        <end position="167"/>
    </location>
</feature>
<reference evidence="2 3" key="1">
    <citation type="submission" date="2017-06" db="EMBL/GenBank/DDBJ databases">
        <authorList>
            <consortium name="Pathogen Informatics"/>
        </authorList>
    </citation>
    <scope>NUCLEOTIDE SEQUENCE [LARGE SCALE GENOMIC DNA]</scope>
    <source>
        <strain evidence="2 3">NCTC13039</strain>
    </source>
</reference>
<protein>
    <submittedName>
        <fullName evidence="2">Uncharacterized protein</fullName>
    </submittedName>
</protein>
<evidence type="ECO:0000313" key="3">
    <source>
        <dbReference type="Proteomes" id="UP000242637"/>
    </source>
</evidence>
<dbReference type="RefSeq" id="WP_154657616.1">
    <property type="nucleotide sequence ID" value="NZ_JAAFNI010000001.1"/>
</dbReference>
<name>A0A239VFD2_9MICO</name>
<dbReference type="Proteomes" id="UP000242637">
    <property type="component" value="Chromosome 1"/>
</dbReference>
<keyword evidence="1" id="KW-0812">Transmembrane</keyword>
<feature type="transmembrane region" description="Helical" evidence="1">
    <location>
        <begin position="60"/>
        <end position="79"/>
    </location>
</feature>
<evidence type="ECO:0000313" key="2">
    <source>
        <dbReference type="EMBL" id="SNV20710.1"/>
    </source>
</evidence>